<proteinExistence type="predicted"/>
<dbReference type="AlphaFoldDB" id="A3TT70"/>
<dbReference type="OrthoDB" id="8373403at2"/>
<organism evidence="3 4">
    <name type="scientific">Pseudooceanicola batsensis (strain ATCC BAA-863 / DSM 15984 / KCTC 12145 / HTCC2597)</name>
    <name type="common">Oceanicola batsensis</name>
    <dbReference type="NCBI Taxonomy" id="252305"/>
    <lineage>
        <taxon>Bacteria</taxon>
        <taxon>Pseudomonadati</taxon>
        <taxon>Pseudomonadota</taxon>
        <taxon>Alphaproteobacteria</taxon>
        <taxon>Rhodobacterales</taxon>
        <taxon>Paracoccaceae</taxon>
        <taxon>Pseudooceanicola</taxon>
    </lineage>
</organism>
<evidence type="ECO:0000313" key="3">
    <source>
        <dbReference type="EMBL" id="EAQ04847.1"/>
    </source>
</evidence>
<dbReference type="RefSeq" id="WP_009805464.1">
    <property type="nucleotide sequence ID" value="NZ_CH724131.1"/>
</dbReference>
<dbReference type="PANTHER" id="PTHR35893:SF3">
    <property type="entry name" value="INNER MEMBRANE PROTEIN"/>
    <property type="match status" value="1"/>
</dbReference>
<accession>A3TT70</accession>
<dbReference type="InterPro" id="IPR010279">
    <property type="entry name" value="YqjD/ElaB"/>
</dbReference>
<dbReference type="HOGENOM" id="CLU_132623_2_3_5"/>
<comment type="caution">
    <text evidence="3">The sequence shown here is derived from an EMBL/GenBank/DDBJ whole genome shotgun (WGS) entry which is preliminary data.</text>
</comment>
<sequence>MADTTATSNGTGGKNSKAGASADDVKEQIAALQADVAELTRAVAGYGRARGEEARRAANRTADDMRARAEKMGHDAEAQLRSGYAQAESAVRENPTAAVGIAAGVGFLLGLISARR</sequence>
<dbReference type="InterPro" id="IPR043605">
    <property type="entry name" value="DUF883_C"/>
</dbReference>
<dbReference type="EMBL" id="AAMO01000001">
    <property type="protein sequence ID" value="EAQ04847.1"/>
    <property type="molecule type" value="Genomic_DNA"/>
</dbReference>
<gene>
    <name evidence="3" type="ORF">OB2597_06175</name>
</gene>
<feature type="domain" description="DUF883" evidence="2">
    <location>
        <begin position="87"/>
        <end position="116"/>
    </location>
</feature>
<name>A3TT70_PSEBH</name>
<dbReference type="eggNOG" id="COG4575">
    <property type="taxonomic scope" value="Bacteria"/>
</dbReference>
<dbReference type="PANTHER" id="PTHR35893">
    <property type="entry name" value="INNER MEMBRANE PROTEIN-RELATED"/>
    <property type="match status" value="1"/>
</dbReference>
<evidence type="ECO:0000313" key="4">
    <source>
        <dbReference type="Proteomes" id="UP000004318"/>
    </source>
</evidence>
<protein>
    <recommendedName>
        <fullName evidence="2">DUF883 domain-containing protein</fullName>
    </recommendedName>
</protein>
<dbReference type="GO" id="GO:0043022">
    <property type="term" value="F:ribosome binding"/>
    <property type="evidence" value="ECO:0007669"/>
    <property type="project" value="InterPro"/>
</dbReference>
<feature type="region of interest" description="Disordered" evidence="1">
    <location>
        <begin position="1"/>
        <end position="23"/>
    </location>
</feature>
<evidence type="ECO:0000259" key="2">
    <source>
        <dbReference type="Pfam" id="PF19029"/>
    </source>
</evidence>
<dbReference type="STRING" id="252305.OB2597_06175"/>
<reference evidence="3 4" key="1">
    <citation type="journal article" date="2010" name="J. Bacteriol.">
        <title>Genome sequences of Oceanicola granulosus HTCC2516(T) and Oceanicola batsensis HTCC2597(TDelta).</title>
        <authorList>
            <person name="Thrash J.C."/>
            <person name="Cho J.C."/>
            <person name="Vergin K.L."/>
            <person name="Giovannoni S.J."/>
        </authorList>
    </citation>
    <scope>NUCLEOTIDE SEQUENCE [LARGE SCALE GENOMIC DNA]</scope>
    <source>
        <strain evidence="4">ATCC BAA-863 / DSM 15984 / KCTC 12145 / HTCC2597</strain>
    </source>
</reference>
<dbReference type="Pfam" id="PF19029">
    <property type="entry name" value="DUF883_C"/>
    <property type="match status" value="1"/>
</dbReference>
<dbReference type="Proteomes" id="UP000004318">
    <property type="component" value="Unassembled WGS sequence"/>
</dbReference>
<keyword evidence="4" id="KW-1185">Reference proteome</keyword>
<evidence type="ECO:0000256" key="1">
    <source>
        <dbReference type="SAM" id="MobiDB-lite"/>
    </source>
</evidence>